<accession>A0A0G4HAB6</accession>
<reference evidence="2" key="1">
    <citation type="submission" date="2014-11" db="EMBL/GenBank/DDBJ databases">
        <authorList>
            <person name="Otto D Thomas"/>
            <person name="Naeem Raeece"/>
        </authorList>
    </citation>
    <scope>NUCLEOTIDE SEQUENCE</scope>
</reference>
<dbReference type="EMBL" id="CDMZ01002126">
    <property type="protein sequence ID" value="CEM40893.1"/>
    <property type="molecule type" value="Genomic_DNA"/>
</dbReference>
<feature type="chain" id="PRO_5005191766" description="RxLR effector protein" evidence="1">
    <location>
        <begin position="21"/>
        <end position="93"/>
    </location>
</feature>
<protein>
    <recommendedName>
        <fullName evidence="3">RxLR effector protein</fullName>
    </recommendedName>
</protein>
<dbReference type="VEuPathDB" id="CryptoDB:Cvel_6074"/>
<sequence length="93" mass="9987">MRGLVSLILCVFALLGVSVALKRAEEGEDLVVTTASTPDAHIHRERKNRNNETVLAGMAVSNLKAGRGTEDMADVDLLENGENREVGISGWTP</sequence>
<gene>
    <name evidence="2" type="ORF">Cvel_6074</name>
</gene>
<proteinExistence type="predicted"/>
<evidence type="ECO:0008006" key="3">
    <source>
        <dbReference type="Google" id="ProtNLM"/>
    </source>
</evidence>
<feature type="signal peptide" evidence="1">
    <location>
        <begin position="1"/>
        <end position="20"/>
    </location>
</feature>
<evidence type="ECO:0000313" key="2">
    <source>
        <dbReference type="EMBL" id="CEM40893.1"/>
    </source>
</evidence>
<name>A0A0G4HAB6_9ALVE</name>
<keyword evidence="1" id="KW-0732">Signal</keyword>
<dbReference type="AlphaFoldDB" id="A0A0G4HAB6"/>
<organism evidence="2">
    <name type="scientific">Chromera velia CCMP2878</name>
    <dbReference type="NCBI Taxonomy" id="1169474"/>
    <lineage>
        <taxon>Eukaryota</taxon>
        <taxon>Sar</taxon>
        <taxon>Alveolata</taxon>
        <taxon>Colpodellida</taxon>
        <taxon>Chromeraceae</taxon>
        <taxon>Chromera</taxon>
    </lineage>
</organism>
<evidence type="ECO:0000256" key="1">
    <source>
        <dbReference type="SAM" id="SignalP"/>
    </source>
</evidence>